<dbReference type="AlphaFoldDB" id="C7GHK8"/>
<sequence>MSYSPFRTFTKYITILSLEQYKTENMNKNKVKIGQALRKIAFFDGV</sequence>
<reference evidence="1 2" key="1">
    <citation type="submission" date="2009-08" db="EMBL/GenBank/DDBJ databases">
        <authorList>
            <person name="Weinstock G."/>
            <person name="Sodergren E."/>
            <person name="Clifton S."/>
            <person name="Fulton L."/>
            <person name="Fulton B."/>
            <person name="Courtney L."/>
            <person name="Fronick C."/>
            <person name="Harrison M."/>
            <person name="Strong C."/>
            <person name="Farmer C."/>
            <person name="Delahaunty K."/>
            <person name="Markovic C."/>
            <person name="Hall O."/>
            <person name="Minx P."/>
            <person name="Tomlinson C."/>
            <person name="Mitreva M."/>
            <person name="Nelson J."/>
            <person name="Hou S."/>
            <person name="Wollam A."/>
            <person name="Pepin K.H."/>
            <person name="Johnson M."/>
            <person name="Bhonagiri V."/>
            <person name="Nash W.E."/>
            <person name="Warren W."/>
            <person name="Chinwalla A."/>
            <person name="Mardis E.R."/>
            <person name="Wilson R.K."/>
        </authorList>
    </citation>
    <scope>NUCLEOTIDE SEQUENCE [LARGE SCALE GENOMIC DNA]</scope>
    <source>
        <strain evidence="1 2">L1-82</strain>
    </source>
</reference>
<evidence type="ECO:0000313" key="2">
    <source>
        <dbReference type="Proteomes" id="UP000004828"/>
    </source>
</evidence>
<accession>C7GHK8</accession>
<evidence type="ECO:0000313" key="1">
    <source>
        <dbReference type="EMBL" id="EEU98693.1"/>
    </source>
</evidence>
<dbReference type="EMBL" id="ABYJ02000298">
    <property type="protein sequence ID" value="EEU98693.1"/>
    <property type="molecule type" value="Genomic_DNA"/>
</dbReference>
<comment type="caution">
    <text evidence="1">The sequence shown here is derived from an EMBL/GenBank/DDBJ whole genome shotgun (WGS) entry which is preliminary data.</text>
</comment>
<proteinExistence type="predicted"/>
<name>C7GHK8_9FIRM</name>
<dbReference type="HOGENOM" id="CLU_3188532_0_0_9"/>
<gene>
    <name evidence="1" type="ORF">ROSINTL182_09429</name>
</gene>
<protein>
    <submittedName>
        <fullName evidence="1">Uncharacterized protein</fullName>
    </submittedName>
</protein>
<organism evidence="1 2">
    <name type="scientific">Roseburia intestinalis L1-82</name>
    <dbReference type="NCBI Taxonomy" id="536231"/>
    <lineage>
        <taxon>Bacteria</taxon>
        <taxon>Bacillati</taxon>
        <taxon>Bacillota</taxon>
        <taxon>Clostridia</taxon>
        <taxon>Lachnospirales</taxon>
        <taxon>Lachnospiraceae</taxon>
        <taxon>Roseburia</taxon>
    </lineage>
</organism>
<dbReference type="Proteomes" id="UP000004828">
    <property type="component" value="Unassembled WGS sequence"/>
</dbReference>